<dbReference type="GO" id="GO:0006367">
    <property type="term" value="P:transcription initiation at RNA polymerase II promoter"/>
    <property type="evidence" value="ECO:0007669"/>
    <property type="project" value="InterPro"/>
</dbReference>
<keyword evidence="5" id="KW-0804">Transcription</keyword>
<feature type="compositionally biased region" description="Polar residues" evidence="7">
    <location>
        <begin position="338"/>
        <end position="347"/>
    </location>
</feature>
<dbReference type="PANTHER" id="PTHR13011">
    <property type="entry name" value="TFIIF-ALPHA"/>
    <property type="match status" value="1"/>
</dbReference>
<evidence type="ECO:0000256" key="5">
    <source>
        <dbReference type="ARBA" id="ARBA00023163"/>
    </source>
</evidence>
<dbReference type="EMBL" id="JAAMPI010001845">
    <property type="protein sequence ID" value="KAF4622745.1"/>
    <property type="molecule type" value="Genomic_DNA"/>
</dbReference>
<feature type="compositionally biased region" description="Polar residues" evidence="7">
    <location>
        <begin position="518"/>
        <end position="532"/>
    </location>
</feature>
<feature type="compositionally biased region" description="Basic and acidic residues" evidence="7">
    <location>
        <begin position="213"/>
        <end position="231"/>
    </location>
</feature>
<dbReference type="AlphaFoldDB" id="A0A8H4R3H2"/>
<feature type="region of interest" description="Disordered" evidence="7">
    <location>
        <begin position="1"/>
        <end position="98"/>
    </location>
</feature>
<feature type="compositionally biased region" description="Basic and acidic residues" evidence="7">
    <location>
        <begin position="381"/>
        <end position="394"/>
    </location>
</feature>
<sequence>MSASPSGLSNGQTPTPTPNGGPPQFIRKPRAADPLRPRKKPVRRPNLPPGASVPKSKDPVPVASHVGRYPVNGIAPRPQAAANGANAPKTYGGWTNPPAGPVQDFPLYTTKRALREGLSYHIARFASKKDIDPNNQDEFTRPVVLHRRDPKLLPGRAGKEDEMQIDDQMDSKEREKLEILKQEKEARKAADLAQIAPTGNNPSTAAKRNQPFNKEKTARHWRIDENEEDKKSSTLKYEENLQWHLEDAENKNVWVGNYEAALSDTNVIFVIDGARFLMVPIEKWYKFTPKGQFKAFTIEEAEARMSKKTKESRWVMKENEKKEAQLKAPPMHKMYTVKSESSTFKNANKSEKQDMDDLDFDSDDLFQDDDEQATVEPDKDEDVKDAQEKIKREQLSANVFGATDENDVEKELAEELKELEKAKKLGKKTRKALTRRERNLIYESDSEHPYSSSSEDDTSDEEKQKEIDRRKDEEAKNKAKAEAKLPSGASSKGTNTPSGAPGRPKTTEPLKKPKNNLKRSGSPNLSESSGNESSRKKHKKKHLGSSHPSGTSTPIPGSRPMSPAPNSQSAPGQAPRKSSVVKLNVNPSKLSEIQAAPPNPSPSFGAMSDGEATGGEMSEGGSVKAGGSRAGSPATQEPSMQSTPRSSFLYLSGFFIGTTFQYGFTEKWLIKRKLEEVFFRTNTTYHVAMKLAVRTLPQWAAGIMSYQDWLLYQMRSTTSTDATRARSPVNGPIQPHEIVAALPDSGIFIANLMKVFAGRVGENEGQTPKKEFIRLVKENSTYGPDKLLRRK</sequence>
<gene>
    <name evidence="8" type="ORF">G7Y89_g14282</name>
</gene>
<comment type="similarity">
    <text evidence="2">Belongs to the TFIIF alpha subunit family.</text>
</comment>
<protein>
    <recommendedName>
        <fullName evidence="10">Transcription initiation factor IIF subunit alpha</fullName>
    </recommendedName>
</protein>
<feature type="compositionally biased region" description="Polar residues" evidence="7">
    <location>
        <begin position="633"/>
        <end position="643"/>
    </location>
</feature>
<evidence type="ECO:0000313" key="8">
    <source>
        <dbReference type="EMBL" id="KAF4622745.1"/>
    </source>
</evidence>
<dbReference type="OrthoDB" id="76676at2759"/>
<comment type="caution">
    <text evidence="8">The sequence shown here is derived from an EMBL/GenBank/DDBJ whole genome shotgun (WGS) entry which is preliminary data.</text>
</comment>
<comment type="subcellular location">
    <subcellularLocation>
        <location evidence="1">Nucleus</location>
    </subcellularLocation>
</comment>
<evidence type="ECO:0000256" key="6">
    <source>
        <dbReference type="ARBA" id="ARBA00023242"/>
    </source>
</evidence>
<feature type="compositionally biased region" description="Polar residues" evidence="7">
    <location>
        <begin position="197"/>
        <end position="212"/>
    </location>
</feature>
<dbReference type="GO" id="GO:0001096">
    <property type="term" value="F:TFIIF-class transcription factor complex binding"/>
    <property type="evidence" value="ECO:0007669"/>
    <property type="project" value="TreeGrafter"/>
</dbReference>
<feature type="compositionally biased region" description="Basic residues" evidence="7">
    <location>
        <begin position="535"/>
        <end position="544"/>
    </location>
</feature>
<proteinExistence type="inferred from homology"/>
<accession>A0A8H4R3H2</accession>
<dbReference type="GO" id="GO:0005674">
    <property type="term" value="C:transcription factor TFIIF complex"/>
    <property type="evidence" value="ECO:0007669"/>
    <property type="project" value="TreeGrafter"/>
</dbReference>
<keyword evidence="6" id="KW-0539">Nucleus</keyword>
<dbReference type="GO" id="GO:0016251">
    <property type="term" value="F:RNA polymerase II general transcription initiation factor activity"/>
    <property type="evidence" value="ECO:0007669"/>
    <property type="project" value="TreeGrafter"/>
</dbReference>
<name>A0A8H4R3H2_9HELO</name>
<dbReference type="GO" id="GO:0032968">
    <property type="term" value="P:positive regulation of transcription elongation by RNA polymerase II"/>
    <property type="evidence" value="ECO:0007669"/>
    <property type="project" value="InterPro"/>
</dbReference>
<dbReference type="SUPFAM" id="SSF50916">
    <property type="entry name" value="Rap30/74 interaction domains"/>
    <property type="match status" value="1"/>
</dbReference>
<dbReference type="InterPro" id="IPR008851">
    <property type="entry name" value="TFIIF-alpha"/>
</dbReference>
<keyword evidence="4" id="KW-0238">DNA-binding</keyword>
<feature type="region of interest" description="Disordered" evidence="7">
    <location>
        <begin position="420"/>
        <end position="643"/>
    </location>
</feature>
<dbReference type="PANTHER" id="PTHR13011:SF0">
    <property type="entry name" value="GENERAL TRANSCRIPTION FACTOR IIF SUBUNIT 1"/>
    <property type="match status" value="1"/>
</dbReference>
<feature type="compositionally biased region" description="Basic and acidic residues" evidence="7">
    <location>
        <begin position="461"/>
        <end position="483"/>
    </location>
</feature>
<organism evidence="8 9">
    <name type="scientific">Cudoniella acicularis</name>
    <dbReference type="NCBI Taxonomy" id="354080"/>
    <lineage>
        <taxon>Eukaryota</taxon>
        <taxon>Fungi</taxon>
        <taxon>Dikarya</taxon>
        <taxon>Ascomycota</taxon>
        <taxon>Pezizomycotina</taxon>
        <taxon>Leotiomycetes</taxon>
        <taxon>Helotiales</taxon>
        <taxon>Tricladiaceae</taxon>
        <taxon>Cudoniella</taxon>
    </lineage>
</organism>
<feature type="region of interest" description="Disordered" evidence="7">
    <location>
        <begin position="188"/>
        <end position="231"/>
    </location>
</feature>
<dbReference type="GO" id="GO:0003677">
    <property type="term" value="F:DNA binding"/>
    <property type="evidence" value="ECO:0007669"/>
    <property type="project" value="UniProtKB-KW"/>
</dbReference>
<feature type="compositionally biased region" description="Acidic residues" evidence="7">
    <location>
        <begin position="356"/>
        <end position="373"/>
    </location>
</feature>
<dbReference type="InterPro" id="IPR011039">
    <property type="entry name" value="TFIIF_interaction"/>
</dbReference>
<keyword evidence="3" id="KW-0805">Transcription regulation</keyword>
<feature type="region of interest" description="Disordered" evidence="7">
    <location>
        <begin position="320"/>
        <end position="407"/>
    </location>
</feature>
<evidence type="ECO:0000313" key="9">
    <source>
        <dbReference type="Proteomes" id="UP000566819"/>
    </source>
</evidence>
<evidence type="ECO:0000256" key="3">
    <source>
        <dbReference type="ARBA" id="ARBA00023015"/>
    </source>
</evidence>
<dbReference type="Proteomes" id="UP000566819">
    <property type="component" value="Unassembled WGS sequence"/>
</dbReference>
<feature type="compositionally biased region" description="Basic residues" evidence="7">
    <location>
        <begin position="424"/>
        <end position="433"/>
    </location>
</feature>
<feature type="compositionally biased region" description="Basic and acidic residues" evidence="7">
    <location>
        <begin position="434"/>
        <end position="448"/>
    </location>
</feature>
<feature type="compositionally biased region" description="Polar residues" evidence="7">
    <location>
        <begin position="488"/>
        <end position="498"/>
    </location>
</feature>
<evidence type="ECO:0000256" key="1">
    <source>
        <dbReference type="ARBA" id="ARBA00004123"/>
    </source>
</evidence>
<keyword evidence="9" id="KW-1185">Reference proteome</keyword>
<evidence type="ECO:0000256" key="4">
    <source>
        <dbReference type="ARBA" id="ARBA00023125"/>
    </source>
</evidence>
<reference evidence="8 9" key="1">
    <citation type="submission" date="2020-03" db="EMBL/GenBank/DDBJ databases">
        <title>Draft Genome Sequence of Cudoniella acicularis.</title>
        <authorList>
            <person name="Buettner E."/>
            <person name="Kellner H."/>
        </authorList>
    </citation>
    <scope>NUCLEOTIDE SEQUENCE [LARGE SCALE GENOMIC DNA]</scope>
    <source>
        <strain evidence="8 9">DSM 108380</strain>
    </source>
</reference>
<evidence type="ECO:0000256" key="7">
    <source>
        <dbReference type="SAM" id="MobiDB-lite"/>
    </source>
</evidence>
<evidence type="ECO:0008006" key="10">
    <source>
        <dbReference type="Google" id="ProtNLM"/>
    </source>
</evidence>
<evidence type="ECO:0000256" key="2">
    <source>
        <dbReference type="ARBA" id="ARBA00005249"/>
    </source>
</evidence>